<comment type="subcellular location">
    <subcellularLocation>
        <location evidence="1">Golgi apparatus membrane</location>
        <topology evidence="1">Multi-pass membrane protein</topology>
    </subcellularLocation>
</comment>
<dbReference type="Proteomes" id="UP001151287">
    <property type="component" value="Unassembled WGS sequence"/>
</dbReference>
<evidence type="ECO:0000256" key="14">
    <source>
        <dbReference type="SAM" id="Phobius"/>
    </source>
</evidence>
<keyword evidence="16" id="KW-1185">Reference proteome</keyword>
<accession>A0A9Q0CRD7</accession>
<keyword evidence="6" id="KW-0333">Golgi apparatus</keyword>
<evidence type="ECO:0000313" key="15">
    <source>
        <dbReference type="EMBL" id="KAJ1698740.1"/>
    </source>
</evidence>
<feature type="transmembrane region" description="Helical" evidence="14">
    <location>
        <begin position="512"/>
        <end position="535"/>
    </location>
</feature>
<feature type="binding site" evidence="13">
    <location>
        <position position="282"/>
    </location>
    <ligand>
        <name>Mn(2+)</name>
        <dbReference type="ChEBI" id="CHEBI:29035"/>
    </ligand>
</feature>
<protein>
    <recommendedName>
        <fullName evidence="17">Cellulose synthase-like protein E6</fullName>
    </recommendedName>
</protein>
<keyword evidence="2" id="KW-0328">Glycosyltransferase</keyword>
<evidence type="ECO:0000256" key="1">
    <source>
        <dbReference type="ARBA" id="ARBA00004653"/>
    </source>
</evidence>
<evidence type="ECO:0000256" key="6">
    <source>
        <dbReference type="ARBA" id="ARBA00023034"/>
    </source>
</evidence>
<evidence type="ECO:0000256" key="12">
    <source>
        <dbReference type="PIRSR" id="PIRSR605150-2"/>
    </source>
</evidence>
<gene>
    <name evidence="15" type="ORF">LUZ63_007252</name>
</gene>
<dbReference type="OrthoDB" id="1929172at2759"/>
<feature type="transmembrane region" description="Helical" evidence="14">
    <location>
        <begin position="711"/>
        <end position="729"/>
    </location>
</feature>
<evidence type="ECO:0000256" key="2">
    <source>
        <dbReference type="ARBA" id="ARBA00022676"/>
    </source>
</evidence>
<name>A0A9Q0CRD7_9POAL</name>
<dbReference type="EMBL" id="JAMQYH010000002">
    <property type="protein sequence ID" value="KAJ1698740.1"/>
    <property type="molecule type" value="Genomic_DNA"/>
</dbReference>
<feature type="active site" evidence="11">
    <location>
        <position position="141"/>
    </location>
</feature>
<evidence type="ECO:0000256" key="9">
    <source>
        <dbReference type="ARBA" id="ARBA00037405"/>
    </source>
</evidence>
<dbReference type="GO" id="GO:0030244">
    <property type="term" value="P:cellulose biosynthetic process"/>
    <property type="evidence" value="ECO:0007669"/>
    <property type="project" value="InterPro"/>
</dbReference>
<dbReference type="GO" id="GO:0071555">
    <property type="term" value="P:cell wall organization"/>
    <property type="evidence" value="ECO:0007669"/>
    <property type="project" value="UniProtKB-KW"/>
</dbReference>
<keyword evidence="5 14" id="KW-1133">Transmembrane helix</keyword>
<dbReference type="PANTHER" id="PTHR13301">
    <property type="entry name" value="X-BOX TRANSCRIPTION FACTOR-RELATED"/>
    <property type="match status" value="1"/>
</dbReference>
<evidence type="ECO:0000256" key="4">
    <source>
        <dbReference type="ARBA" id="ARBA00022692"/>
    </source>
</evidence>
<feature type="binding site" evidence="12">
    <location>
        <position position="112"/>
    </location>
    <ligand>
        <name>UDP-alpha-D-glucose</name>
        <dbReference type="ChEBI" id="CHEBI:58885"/>
    </ligand>
</feature>
<keyword evidence="7 14" id="KW-0472">Membrane</keyword>
<feature type="transmembrane region" description="Helical" evidence="14">
    <location>
        <begin position="21"/>
        <end position="40"/>
    </location>
</feature>
<dbReference type="Gene3D" id="3.90.550.10">
    <property type="entry name" value="Spore Coat Polysaccharide Biosynthesis Protein SpsA, Chain A"/>
    <property type="match status" value="2"/>
</dbReference>
<dbReference type="GO" id="GO:0000139">
    <property type="term" value="C:Golgi membrane"/>
    <property type="evidence" value="ECO:0007669"/>
    <property type="project" value="UniProtKB-SubCell"/>
</dbReference>
<evidence type="ECO:0000256" key="10">
    <source>
        <dbReference type="ARBA" id="ARBA00060766"/>
    </source>
</evidence>
<feature type="transmembrane region" description="Helical" evidence="14">
    <location>
        <begin position="593"/>
        <end position="612"/>
    </location>
</feature>
<evidence type="ECO:0000256" key="11">
    <source>
        <dbReference type="PIRSR" id="PIRSR605150-1"/>
    </source>
</evidence>
<feature type="transmembrane region" description="Helical" evidence="14">
    <location>
        <begin position="52"/>
        <end position="70"/>
    </location>
</feature>
<keyword evidence="8" id="KW-0961">Cell wall biogenesis/degradation</keyword>
<feature type="transmembrane region" description="Helical" evidence="14">
    <location>
        <begin position="681"/>
        <end position="699"/>
    </location>
</feature>
<evidence type="ECO:0008006" key="17">
    <source>
        <dbReference type="Google" id="ProtNLM"/>
    </source>
</evidence>
<reference evidence="15" key="1">
    <citation type="journal article" date="2022" name="Cell">
        <title>Repeat-based holocentromeres influence genome architecture and karyotype evolution.</title>
        <authorList>
            <person name="Hofstatter P.G."/>
            <person name="Thangavel G."/>
            <person name="Lux T."/>
            <person name="Neumann P."/>
            <person name="Vondrak T."/>
            <person name="Novak P."/>
            <person name="Zhang M."/>
            <person name="Costa L."/>
            <person name="Castellani M."/>
            <person name="Scott A."/>
            <person name="Toegelov H."/>
            <person name="Fuchs J."/>
            <person name="Mata-Sucre Y."/>
            <person name="Dias Y."/>
            <person name="Vanzela A.L.L."/>
            <person name="Huettel B."/>
            <person name="Almeida C.C.S."/>
            <person name="Simkova H."/>
            <person name="Souza G."/>
            <person name="Pedrosa-Harand A."/>
            <person name="Macas J."/>
            <person name="Mayer K.F.X."/>
            <person name="Houben A."/>
            <person name="Marques A."/>
        </authorList>
    </citation>
    <scope>NUCLEOTIDE SEQUENCE</scope>
    <source>
        <strain evidence="15">RhyBre1mFocal</strain>
    </source>
</reference>
<keyword evidence="3" id="KW-0808">Transferase</keyword>
<evidence type="ECO:0000256" key="5">
    <source>
        <dbReference type="ARBA" id="ARBA00022989"/>
    </source>
</evidence>
<dbReference type="GO" id="GO:0016760">
    <property type="term" value="F:cellulose synthase (UDP-forming) activity"/>
    <property type="evidence" value="ECO:0007669"/>
    <property type="project" value="InterPro"/>
</dbReference>
<dbReference type="AlphaFoldDB" id="A0A9Q0CRD7"/>
<evidence type="ECO:0000256" key="7">
    <source>
        <dbReference type="ARBA" id="ARBA00023136"/>
    </source>
</evidence>
<feature type="transmembrane region" description="Helical" evidence="14">
    <location>
        <begin position="555"/>
        <end position="573"/>
    </location>
</feature>
<dbReference type="Pfam" id="PF03552">
    <property type="entry name" value="Cellulose_synt"/>
    <property type="match status" value="2"/>
</dbReference>
<feature type="binding site" evidence="13">
    <location>
        <position position="306"/>
    </location>
    <ligand>
        <name>Mn(2+)</name>
        <dbReference type="ChEBI" id="CHEBI:29035"/>
    </ligand>
</feature>
<feature type="transmembrane region" description="Helical" evidence="14">
    <location>
        <begin position="646"/>
        <end position="669"/>
    </location>
</feature>
<proteinExistence type="inferred from homology"/>
<comment type="similarity">
    <text evidence="10">Belongs to the glycosyltransferase 2 family. Plant cellulose synthase-like E subfamily.</text>
</comment>
<dbReference type="SUPFAM" id="SSF53448">
    <property type="entry name" value="Nucleotide-diphospho-sugar transferases"/>
    <property type="match status" value="1"/>
</dbReference>
<evidence type="ECO:0000256" key="3">
    <source>
        <dbReference type="ARBA" id="ARBA00022679"/>
    </source>
</evidence>
<dbReference type="InterPro" id="IPR029044">
    <property type="entry name" value="Nucleotide-diphossugar_trans"/>
</dbReference>
<comment type="caution">
    <text evidence="15">The sequence shown here is derived from an EMBL/GenBank/DDBJ whole genome shotgun (WGS) entry which is preliminary data.</text>
</comment>
<feature type="binding site" evidence="12">
    <location>
        <position position="141"/>
    </location>
    <ligand>
        <name>UDP-alpha-D-glucose</name>
        <dbReference type="ChEBI" id="CHEBI:58885"/>
    </ligand>
</feature>
<keyword evidence="4 14" id="KW-0812">Transmembrane</keyword>
<feature type="active site" evidence="11">
    <location>
        <position position="446"/>
    </location>
</feature>
<organism evidence="15 16">
    <name type="scientific">Rhynchospora breviuscula</name>
    <dbReference type="NCBI Taxonomy" id="2022672"/>
    <lineage>
        <taxon>Eukaryota</taxon>
        <taxon>Viridiplantae</taxon>
        <taxon>Streptophyta</taxon>
        <taxon>Embryophyta</taxon>
        <taxon>Tracheophyta</taxon>
        <taxon>Spermatophyta</taxon>
        <taxon>Magnoliopsida</taxon>
        <taxon>Liliopsida</taxon>
        <taxon>Poales</taxon>
        <taxon>Cyperaceae</taxon>
        <taxon>Cyperoideae</taxon>
        <taxon>Rhynchosporeae</taxon>
        <taxon>Rhynchospora</taxon>
    </lineage>
</organism>
<dbReference type="GO" id="GO:0071669">
    <property type="term" value="P:plant-type cell wall organization or biogenesis"/>
    <property type="evidence" value="ECO:0007669"/>
    <property type="project" value="UniProtKB-ARBA"/>
</dbReference>
<comment type="function">
    <text evidence="9">Thought to be a Golgi-localized beta-glycan synthase that polymerize the backbones of noncellulosic polysaccharides (hemicelluloses) of plant cell wall.</text>
</comment>
<evidence type="ECO:0000256" key="8">
    <source>
        <dbReference type="ARBA" id="ARBA00023316"/>
    </source>
</evidence>
<evidence type="ECO:0000256" key="13">
    <source>
        <dbReference type="PIRSR" id="PIRSR605150-3"/>
    </source>
</evidence>
<sequence length="731" mass="82739">MTGGHDSSLFAIEKGKGMVAYRLYATSILVSTCLIWWYRATHIPSIGEKGRWLWIGISLAEIFTGLYWIVTQFPRLNPIYRHAFPDRLSQRYSDKQLPGVDVFVCTADPTSEPPSMVISTVLSVMAYDYPSEKLNVYLSDDAGSVLTFYALWEASEFAKVWLPLCRTYKIEPRSPAAYFSNIHSVPDTCRTKEWYYVKELYENMVIRINTVVKKGKVPEEVLANNNGFSKWNEGMTSKDHPSIVQILVDGKGYDAVEKDGIALPTLVYVAREKRPGQHHNFKAGAMNALIRVSSVISNSPIILNVDCDMYSNNSKCIREALCFLLDEEKGQNIAFVQYPQDFANLDYYDIYGNSLTVFMALDFPGVDGWGGPPYIGTGCFHRREVLCGRPYSKDYKENWAKGVARISGDTISDMEEGAKSLATCTFELDTEWGNGIGLKYGYPVEDVVTGLQIKCRGWKSAYCNPKRTAFLGLSPTTLEQCLVQYKRWGEGNLQIFLSKYNAFLVGHRKLRFGFIMCYYMYGLWPTTCFPAWYYVVIPSLCFLQGISLFPEVTSIWVLPFIYITSATYILSLAETVRFGGTIIGWWNFQRMWLIKRITSFSFATIDTVLKFLGWSEMSFSITGKVTDGNSKKRYEEGIIEFGSDSAYFVIIASVALFNLFCLVGGFGALLVNKEMERINKFFIQGFHCAILVVINLPVYEALFVRKDNGRFPFSVLVASLGLTMLVVLLPL</sequence>
<dbReference type="FunFam" id="3.90.550.10:FF:000112">
    <property type="entry name" value="Cellulose synthase-like protein E1"/>
    <property type="match status" value="1"/>
</dbReference>
<evidence type="ECO:0000313" key="16">
    <source>
        <dbReference type="Proteomes" id="UP001151287"/>
    </source>
</evidence>
<dbReference type="InterPro" id="IPR005150">
    <property type="entry name" value="Cellulose_synth"/>
</dbReference>